<keyword evidence="1" id="KW-0472">Membrane</keyword>
<dbReference type="Proteomes" id="UP000554286">
    <property type="component" value="Unassembled WGS sequence"/>
</dbReference>
<feature type="transmembrane region" description="Helical" evidence="1">
    <location>
        <begin position="338"/>
        <end position="359"/>
    </location>
</feature>
<dbReference type="SMART" id="SM00091">
    <property type="entry name" value="PAS"/>
    <property type="match status" value="1"/>
</dbReference>
<dbReference type="CDD" id="cd00130">
    <property type="entry name" value="PAS"/>
    <property type="match status" value="1"/>
</dbReference>
<dbReference type="Pfam" id="PF13487">
    <property type="entry name" value="HD_5"/>
    <property type="match status" value="1"/>
</dbReference>
<dbReference type="Gene3D" id="3.30.450.20">
    <property type="entry name" value="PAS domain"/>
    <property type="match status" value="1"/>
</dbReference>
<dbReference type="Pfam" id="PF08448">
    <property type="entry name" value="PAS_4"/>
    <property type="match status" value="1"/>
</dbReference>
<dbReference type="PANTHER" id="PTHR45228">
    <property type="entry name" value="CYCLIC DI-GMP PHOSPHODIESTERASE TM_0186-RELATED"/>
    <property type="match status" value="1"/>
</dbReference>
<evidence type="ECO:0000313" key="4">
    <source>
        <dbReference type="EMBL" id="MBB4264813.1"/>
    </source>
</evidence>
<dbReference type="PROSITE" id="PS51832">
    <property type="entry name" value="HD_GYP"/>
    <property type="match status" value="1"/>
</dbReference>
<dbReference type="Gene3D" id="1.10.3210.10">
    <property type="entry name" value="Hypothetical protein af1432"/>
    <property type="match status" value="1"/>
</dbReference>
<evidence type="ECO:0000259" key="2">
    <source>
        <dbReference type="PROSITE" id="PS50112"/>
    </source>
</evidence>
<dbReference type="InterPro" id="IPR013656">
    <property type="entry name" value="PAS_4"/>
</dbReference>
<dbReference type="AlphaFoldDB" id="A0A7W6W8G7"/>
<organism evidence="4 5">
    <name type="scientific">Roseospira visakhapatnamensis</name>
    <dbReference type="NCBI Taxonomy" id="390880"/>
    <lineage>
        <taxon>Bacteria</taxon>
        <taxon>Pseudomonadati</taxon>
        <taxon>Pseudomonadota</taxon>
        <taxon>Alphaproteobacteria</taxon>
        <taxon>Rhodospirillales</taxon>
        <taxon>Rhodospirillaceae</taxon>
        <taxon>Roseospira</taxon>
    </lineage>
</organism>
<dbReference type="PANTHER" id="PTHR45228:SF1">
    <property type="entry name" value="CYCLIC DI-GMP PHOSPHODIESTERASE TM_0186"/>
    <property type="match status" value="1"/>
</dbReference>
<dbReference type="InterPro" id="IPR000014">
    <property type="entry name" value="PAS"/>
</dbReference>
<dbReference type="InterPro" id="IPR052020">
    <property type="entry name" value="Cyclic_di-GMP/3'3'-cGAMP_PDE"/>
</dbReference>
<dbReference type="EMBL" id="JACIGK010000002">
    <property type="protein sequence ID" value="MBB4264813.1"/>
    <property type="molecule type" value="Genomic_DNA"/>
</dbReference>
<keyword evidence="5" id="KW-1185">Reference proteome</keyword>
<dbReference type="NCBIfam" id="TIGR00229">
    <property type="entry name" value="sensory_box"/>
    <property type="match status" value="1"/>
</dbReference>
<protein>
    <submittedName>
        <fullName evidence="4">PAS domain S-box-containing protein</fullName>
    </submittedName>
</protein>
<feature type="domain" description="HD-GYP" evidence="3">
    <location>
        <begin position="509"/>
        <end position="704"/>
    </location>
</feature>
<feature type="transmembrane region" description="Helical" evidence="1">
    <location>
        <begin position="26"/>
        <end position="45"/>
    </location>
</feature>
<dbReference type="SUPFAM" id="SSF55785">
    <property type="entry name" value="PYP-like sensor domain (PAS domain)"/>
    <property type="match status" value="1"/>
</dbReference>
<dbReference type="PROSITE" id="PS50112">
    <property type="entry name" value="PAS"/>
    <property type="match status" value="1"/>
</dbReference>
<keyword evidence="1" id="KW-1133">Transmembrane helix</keyword>
<dbReference type="InterPro" id="IPR035965">
    <property type="entry name" value="PAS-like_dom_sf"/>
</dbReference>
<evidence type="ECO:0000259" key="3">
    <source>
        <dbReference type="PROSITE" id="PS51832"/>
    </source>
</evidence>
<dbReference type="InterPro" id="IPR037522">
    <property type="entry name" value="HD_GYP_dom"/>
</dbReference>
<proteinExistence type="predicted"/>
<name>A0A7W6W8G7_9PROT</name>
<sequence>MTAPSETTSPTLDAIDGGVKTKVTGALVLLGVLMAVGLGGSLWFAEAERQRDIRIVQARMRVIADSRAEAVHAWIQARFDELGDLARNESLQVYTRVLGPRDDGRVFDDDPALRAYLRTLLTATAQRAGFRPAVPAHDLPANVTPGGGAGLALVTPDGTGIVASPDMPPIDGALRAFLHRVPVADRGLSPPYRAADGTPVLAFAVPVLARGADGGGRQVIARVVGLRPFGAEVAAALRQPGDTSASAHTALVRAAGDRVQVLTTTAEDGAILDGSRALGTPGLVTAAAVAEPGGFVEGVTHAGTPVFAVSRAIPETDWVLVHALDRAEVLAASATRRATLLTVLVLVVLGMGAGVVAVWRHATSVRVREAAERYRASSARFQAMSRFLDVVTDTQPHALFVTDANQTLTFVNRRAAEVMGAPKADLTGRALVAMLGQDRGHVYAELARDVLTSGQDRTHTAQFDDGEGGGEPVVWRSTSCRLNGMDGRAPEVLTAIEDRTALVRERRRRERNTQQLIETLVGLVDERDPDSAHQSRHVTLVARTIAEEMGLDAPLVAATDQAARLVNIGKIRVPRALLTRRGALSDAELRQVREALDSGPDILRELEFDGPVIETLRQINERVDGGGRPLGLSGADILPSAQAVALANTFVALIRPRAFRAGKSFDEAERILMGEIDRRFDRRPVLSLLNTLNNKGGRDAWAELARPDSEHLIPTVIENDRCSP</sequence>
<reference evidence="4 5" key="1">
    <citation type="submission" date="2020-08" db="EMBL/GenBank/DDBJ databases">
        <title>Genome sequencing of Purple Non-Sulfur Bacteria from various extreme environments.</title>
        <authorList>
            <person name="Mayer M."/>
        </authorList>
    </citation>
    <scope>NUCLEOTIDE SEQUENCE [LARGE SCALE GENOMIC DNA]</scope>
    <source>
        <strain evidence="4 5">JA131</strain>
    </source>
</reference>
<comment type="caution">
    <text evidence="4">The sequence shown here is derived from an EMBL/GenBank/DDBJ whole genome shotgun (WGS) entry which is preliminary data.</text>
</comment>
<dbReference type="RefSeq" id="WP_184042444.1">
    <property type="nucleotide sequence ID" value="NZ_JACIGK010000002.1"/>
</dbReference>
<keyword evidence="1" id="KW-0812">Transmembrane</keyword>
<feature type="domain" description="PAS" evidence="2">
    <location>
        <begin position="384"/>
        <end position="454"/>
    </location>
</feature>
<evidence type="ECO:0000313" key="5">
    <source>
        <dbReference type="Proteomes" id="UP000554286"/>
    </source>
</evidence>
<dbReference type="SUPFAM" id="SSF109604">
    <property type="entry name" value="HD-domain/PDEase-like"/>
    <property type="match status" value="1"/>
</dbReference>
<evidence type="ECO:0000256" key="1">
    <source>
        <dbReference type="SAM" id="Phobius"/>
    </source>
</evidence>
<accession>A0A7W6W8G7</accession>
<gene>
    <name evidence="4" type="ORF">GGD89_000420</name>
</gene>